<dbReference type="PROSITE" id="PS50217">
    <property type="entry name" value="BZIP"/>
    <property type="match status" value="1"/>
</dbReference>
<dbReference type="OrthoDB" id="20712at2759"/>
<evidence type="ECO:0000256" key="5">
    <source>
        <dbReference type="ARBA" id="ARBA00023163"/>
    </source>
</evidence>
<evidence type="ECO:0000256" key="2">
    <source>
        <dbReference type="ARBA" id="ARBA00007163"/>
    </source>
</evidence>
<keyword evidence="11" id="KW-1185">Reference proteome</keyword>
<accession>A0A6A5BHD2</accession>
<evidence type="ECO:0000256" key="6">
    <source>
        <dbReference type="ARBA" id="ARBA00023242"/>
    </source>
</evidence>
<gene>
    <name evidence="10" type="ORF">FDP41_006822</name>
</gene>
<evidence type="ECO:0000259" key="9">
    <source>
        <dbReference type="PROSITE" id="PS50217"/>
    </source>
</evidence>
<feature type="compositionally biased region" description="Low complexity" evidence="8">
    <location>
        <begin position="190"/>
        <end position="214"/>
    </location>
</feature>
<proteinExistence type="inferred from homology"/>
<dbReference type="VEuPathDB" id="AmoebaDB:NfTy_075520"/>
<dbReference type="PROSITE" id="PS00036">
    <property type="entry name" value="BZIP_BASIC"/>
    <property type="match status" value="1"/>
</dbReference>
<dbReference type="SMART" id="SM00338">
    <property type="entry name" value="BRLZ"/>
    <property type="match status" value="1"/>
</dbReference>
<dbReference type="VEuPathDB" id="AmoebaDB:FDP41_006822"/>
<keyword evidence="4" id="KW-0238">DNA-binding</keyword>
<feature type="compositionally biased region" description="Polar residues" evidence="8">
    <location>
        <begin position="26"/>
        <end position="36"/>
    </location>
</feature>
<dbReference type="InterPro" id="IPR046347">
    <property type="entry name" value="bZIP_sf"/>
</dbReference>
<dbReference type="RefSeq" id="XP_044558925.1">
    <property type="nucleotide sequence ID" value="XM_044710499.1"/>
</dbReference>
<evidence type="ECO:0000313" key="11">
    <source>
        <dbReference type="Proteomes" id="UP000444721"/>
    </source>
</evidence>
<reference evidence="10 11" key="1">
    <citation type="journal article" date="2019" name="Sci. Rep.">
        <title>Nanopore sequencing improves the draft genome of the human pathogenic amoeba Naegleria fowleri.</title>
        <authorList>
            <person name="Liechti N."/>
            <person name="Schurch N."/>
            <person name="Bruggmann R."/>
            <person name="Wittwer M."/>
        </authorList>
    </citation>
    <scope>NUCLEOTIDE SEQUENCE [LARGE SCALE GENOMIC DNA]</scope>
    <source>
        <strain evidence="10 11">ATCC 30894</strain>
    </source>
</reference>
<dbReference type="GO" id="GO:0003700">
    <property type="term" value="F:DNA-binding transcription factor activity"/>
    <property type="evidence" value="ECO:0007669"/>
    <property type="project" value="InterPro"/>
</dbReference>
<dbReference type="GeneID" id="68114040"/>
<feature type="coiled-coil region" evidence="7">
    <location>
        <begin position="359"/>
        <end position="400"/>
    </location>
</feature>
<evidence type="ECO:0000256" key="4">
    <source>
        <dbReference type="ARBA" id="ARBA00023125"/>
    </source>
</evidence>
<keyword evidence="5" id="KW-0804">Transcription</keyword>
<dbReference type="CDD" id="cd14704">
    <property type="entry name" value="bZIP_HY5-like"/>
    <property type="match status" value="1"/>
</dbReference>
<keyword evidence="6" id="KW-0539">Nucleus</keyword>
<evidence type="ECO:0000256" key="1">
    <source>
        <dbReference type="ARBA" id="ARBA00004123"/>
    </source>
</evidence>
<comment type="similarity">
    <text evidence="2">Belongs to the bZIP family.</text>
</comment>
<dbReference type="VEuPathDB" id="AmoebaDB:NF0044990"/>
<feature type="region of interest" description="Disordered" evidence="8">
    <location>
        <begin position="23"/>
        <end position="56"/>
    </location>
</feature>
<evidence type="ECO:0000313" key="10">
    <source>
        <dbReference type="EMBL" id="KAF0974212.1"/>
    </source>
</evidence>
<dbReference type="PANTHER" id="PTHR47416">
    <property type="entry name" value="BASIC-LEUCINE ZIPPER TRANSCRIPTION FACTOR F-RELATED"/>
    <property type="match status" value="1"/>
</dbReference>
<sequence length="653" mass="71530">MSCSSPTNFDDFESLFADHDEGLESLYQSPTGASMASSNSSGTDHSSSNQQQQARQDPITYDVLSDGYAFGLNEFDLSLQSLPAQKQKTGDLAAANPFFSQATNAFNPLTGFVYPATTTTTNGNVATTNPTKNAFGATTAFNPQFPMNQLGMYFPQAFPFPQFGGQPFPSCFPNTLAFSSPNISPIMPVTLNTSPINNTTTTSQNNNTTNSIENGKTKTARRKTSNTKKNTKSSTSNNNNNNTQTSSTDSSDSKATTSPSDSVTQTATTTANSATSPESIESTALSHSSDNDSASSSGKKSSSDNEKKRKRKTKGSPATNSTPEKALTPEEEKEMKRQRRLIKNRESAQASRERKKVYIQGLEKKVDGLAQENSELHNHCSALEQENEILRQRLKMLGEVVEEPSTKKRKMSPFAMKVPIPSNPFMLDFWSLFGMGAMQQQQAQANPAMDVNTMRMDPRASTSSRRVVMFIMLFCVAMFLVFPRSSDVKFDSNMKPEMSVDEATANRMRVASRTILSSEPAEKDTSMIDVSIEPTQSIVVDDEFKKNVADIYNSFSELRQAAASESVKQEDGEESTTPVTAQERAEMDLASQINVVFDSDKISLTFPKSILVKNEEADDAMVDETQSSNATTDGKISLLSTKLLREICRVVRQ</sequence>
<dbReference type="InterPro" id="IPR004827">
    <property type="entry name" value="bZIP"/>
</dbReference>
<feature type="compositionally biased region" description="Basic residues" evidence="8">
    <location>
        <begin position="218"/>
        <end position="231"/>
    </location>
</feature>
<keyword evidence="3" id="KW-0805">Transcription regulation</keyword>
<dbReference type="Gene3D" id="1.20.5.170">
    <property type="match status" value="1"/>
</dbReference>
<comment type="subcellular location">
    <subcellularLocation>
        <location evidence="1">Nucleus</location>
    </subcellularLocation>
</comment>
<feature type="compositionally biased region" description="Low complexity" evidence="8">
    <location>
        <begin position="37"/>
        <end position="48"/>
    </location>
</feature>
<feature type="domain" description="BZIP" evidence="9">
    <location>
        <begin position="334"/>
        <end position="397"/>
    </location>
</feature>
<dbReference type="SUPFAM" id="SSF57959">
    <property type="entry name" value="Leucine zipper domain"/>
    <property type="match status" value="1"/>
</dbReference>
<dbReference type="GO" id="GO:0005634">
    <property type="term" value="C:nucleus"/>
    <property type="evidence" value="ECO:0007669"/>
    <property type="project" value="UniProtKB-SubCell"/>
</dbReference>
<feature type="compositionally biased region" description="Low complexity" evidence="8">
    <location>
        <begin position="232"/>
        <end position="276"/>
    </location>
</feature>
<dbReference type="EMBL" id="VFQX01000053">
    <property type="protein sequence ID" value="KAF0974212.1"/>
    <property type="molecule type" value="Genomic_DNA"/>
</dbReference>
<protein>
    <recommendedName>
        <fullName evidence="9">BZIP domain-containing protein</fullName>
    </recommendedName>
</protein>
<name>A0A6A5BHD2_NAEFO</name>
<evidence type="ECO:0000256" key="7">
    <source>
        <dbReference type="SAM" id="Coils"/>
    </source>
</evidence>
<dbReference type="Pfam" id="PF00170">
    <property type="entry name" value="bZIP_1"/>
    <property type="match status" value="1"/>
</dbReference>
<dbReference type="AlphaFoldDB" id="A0A6A5BHD2"/>
<evidence type="ECO:0000256" key="8">
    <source>
        <dbReference type="SAM" id="MobiDB-lite"/>
    </source>
</evidence>
<comment type="caution">
    <text evidence="10">The sequence shown here is derived from an EMBL/GenBank/DDBJ whole genome shotgun (WGS) entry which is preliminary data.</text>
</comment>
<dbReference type="GO" id="GO:0003677">
    <property type="term" value="F:DNA binding"/>
    <property type="evidence" value="ECO:0007669"/>
    <property type="project" value="UniProtKB-KW"/>
</dbReference>
<keyword evidence="7" id="KW-0175">Coiled coil</keyword>
<feature type="region of interest" description="Disordered" evidence="8">
    <location>
        <begin position="189"/>
        <end position="353"/>
    </location>
</feature>
<feature type="compositionally biased region" description="Low complexity" evidence="8">
    <location>
        <begin position="286"/>
        <end position="300"/>
    </location>
</feature>
<evidence type="ECO:0000256" key="3">
    <source>
        <dbReference type="ARBA" id="ARBA00023015"/>
    </source>
</evidence>
<organism evidence="10 11">
    <name type="scientific">Naegleria fowleri</name>
    <name type="common">Brain eating amoeba</name>
    <dbReference type="NCBI Taxonomy" id="5763"/>
    <lineage>
        <taxon>Eukaryota</taxon>
        <taxon>Discoba</taxon>
        <taxon>Heterolobosea</taxon>
        <taxon>Tetramitia</taxon>
        <taxon>Eutetramitia</taxon>
        <taxon>Vahlkampfiidae</taxon>
        <taxon>Naegleria</taxon>
    </lineage>
</organism>
<dbReference type="Proteomes" id="UP000444721">
    <property type="component" value="Unassembled WGS sequence"/>
</dbReference>
<dbReference type="PANTHER" id="PTHR47416:SF8">
    <property type="entry name" value="BASIC-LEUCINE ZIPPER TRANSCRIPTION FACTOR E-RELATED"/>
    <property type="match status" value="1"/>
</dbReference>